<proteinExistence type="predicted"/>
<name>A0A016SJH4_9BILA</name>
<keyword evidence="2" id="KW-1185">Reference proteome</keyword>
<reference evidence="2" key="1">
    <citation type="journal article" date="2015" name="Nat. Genet.">
        <title>The genome and transcriptome of the zoonotic hookworm Ancylostoma ceylanicum identify infection-specific gene families.</title>
        <authorList>
            <person name="Schwarz E.M."/>
            <person name="Hu Y."/>
            <person name="Antoshechkin I."/>
            <person name="Miller M.M."/>
            <person name="Sternberg P.W."/>
            <person name="Aroian R.V."/>
        </authorList>
    </citation>
    <scope>NUCLEOTIDE SEQUENCE</scope>
    <source>
        <strain evidence="2">HY135</strain>
    </source>
</reference>
<evidence type="ECO:0000313" key="2">
    <source>
        <dbReference type="Proteomes" id="UP000024635"/>
    </source>
</evidence>
<gene>
    <name evidence="1" type="primary">Acey_s0214.g2334</name>
    <name evidence="1" type="ORF">Y032_0214g2334</name>
</gene>
<evidence type="ECO:0000313" key="1">
    <source>
        <dbReference type="EMBL" id="EYB90790.1"/>
    </source>
</evidence>
<organism evidence="1 2">
    <name type="scientific">Ancylostoma ceylanicum</name>
    <dbReference type="NCBI Taxonomy" id="53326"/>
    <lineage>
        <taxon>Eukaryota</taxon>
        <taxon>Metazoa</taxon>
        <taxon>Ecdysozoa</taxon>
        <taxon>Nematoda</taxon>
        <taxon>Chromadorea</taxon>
        <taxon>Rhabditida</taxon>
        <taxon>Rhabditina</taxon>
        <taxon>Rhabditomorpha</taxon>
        <taxon>Strongyloidea</taxon>
        <taxon>Ancylostomatidae</taxon>
        <taxon>Ancylostomatinae</taxon>
        <taxon>Ancylostoma</taxon>
    </lineage>
</organism>
<accession>A0A016SJH4</accession>
<sequence length="117" mass="13660">MEMKMLRRMAGIMRLDHICKQDIRERFGVAPIADKLRGARLQWYGHVLRAENDSVCKIGFNLGVSGKRPKGRPTQRRMVFLHANLKTLGMHPEQAHDRTKWRQIISKADPATKWDKR</sequence>
<protein>
    <recommendedName>
        <fullName evidence="3">Reverse transcriptase domain-containing protein</fullName>
    </recommendedName>
</protein>
<dbReference type="Proteomes" id="UP000024635">
    <property type="component" value="Unassembled WGS sequence"/>
</dbReference>
<dbReference type="AlphaFoldDB" id="A0A016SJH4"/>
<dbReference type="OrthoDB" id="410381at2759"/>
<comment type="caution">
    <text evidence="1">The sequence shown here is derived from an EMBL/GenBank/DDBJ whole genome shotgun (WGS) entry which is preliminary data.</text>
</comment>
<evidence type="ECO:0008006" key="3">
    <source>
        <dbReference type="Google" id="ProtNLM"/>
    </source>
</evidence>
<dbReference type="EMBL" id="JARK01001550">
    <property type="protein sequence ID" value="EYB90790.1"/>
    <property type="molecule type" value="Genomic_DNA"/>
</dbReference>